<comment type="similarity">
    <text evidence="1">Belongs to the mandelate racemase/muconate lactonizing enzyme family.</text>
</comment>
<dbReference type="PANTHER" id="PTHR48073:SF2">
    <property type="entry name" value="O-SUCCINYLBENZOATE SYNTHASE"/>
    <property type="match status" value="1"/>
</dbReference>
<dbReference type="SFLD" id="SFLDS00001">
    <property type="entry name" value="Enolase"/>
    <property type="match status" value="1"/>
</dbReference>
<dbReference type="SFLD" id="SFLDG00180">
    <property type="entry name" value="muconate_cycloisomerase"/>
    <property type="match status" value="1"/>
</dbReference>
<dbReference type="RefSeq" id="WP_264773586.1">
    <property type="nucleotide sequence ID" value="NZ_JAPDOG010000039.1"/>
</dbReference>
<dbReference type="SUPFAM" id="SSF54826">
    <property type="entry name" value="Enolase N-terminal domain-like"/>
    <property type="match status" value="1"/>
</dbReference>
<dbReference type="InterPro" id="IPR029065">
    <property type="entry name" value="Enolase_C-like"/>
</dbReference>
<evidence type="ECO:0000256" key="2">
    <source>
        <dbReference type="ARBA" id="ARBA00022723"/>
    </source>
</evidence>
<dbReference type="InterPro" id="IPR013341">
    <property type="entry name" value="Mandelate_racemase_N_dom"/>
</dbReference>
<dbReference type="InterPro" id="IPR029017">
    <property type="entry name" value="Enolase-like_N"/>
</dbReference>
<feature type="domain" description="Mandelate racemase/muconate lactonizing enzyme C-terminal" evidence="4">
    <location>
        <begin position="145"/>
        <end position="239"/>
    </location>
</feature>
<dbReference type="Pfam" id="PF02746">
    <property type="entry name" value="MR_MLE_N"/>
    <property type="match status" value="1"/>
</dbReference>
<dbReference type="Pfam" id="PF13378">
    <property type="entry name" value="MR_MLE_C"/>
    <property type="match status" value="1"/>
</dbReference>
<evidence type="ECO:0000313" key="5">
    <source>
        <dbReference type="EMBL" id="MCW3784339.1"/>
    </source>
</evidence>
<keyword evidence="2" id="KW-0479">Metal-binding</keyword>
<comment type="caution">
    <text evidence="5">The sequence shown here is derived from an EMBL/GenBank/DDBJ whole genome shotgun (WGS) entry which is preliminary data.</text>
</comment>
<dbReference type="EMBL" id="JAPDOG010000039">
    <property type="protein sequence ID" value="MCW3784339.1"/>
    <property type="molecule type" value="Genomic_DNA"/>
</dbReference>
<dbReference type="InterPro" id="IPR036849">
    <property type="entry name" value="Enolase-like_C_sf"/>
</dbReference>
<dbReference type="InterPro" id="IPR013342">
    <property type="entry name" value="Mandelate_racemase_C"/>
</dbReference>
<keyword evidence="3" id="KW-0413">Isomerase</keyword>
<keyword evidence="6" id="KW-1185">Reference proteome</keyword>
<evidence type="ECO:0000256" key="3">
    <source>
        <dbReference type="ARBA" id="ARBA00023235"/>
    </source>
</evidence>
<name>A0ABT3J9H2_9RHOB</name>
<dbReference type="PANTHER" id="PTHR48073">
    <property type="entry name" value="O-SUCCINYLBENZOATE SYNTHASE-RELATED"/>
    <property type="match status" value="1"/>
</dbReference>
<evidence type="ECO:0000256" key="1">
    <source>
        <dbReference type="ARBA" id="ARBA00008031"/>
    </source>
</evidence>
<dbReference type="Gene3D" id="3.30.390.10">
    <property type="entry name" value="Enolase-like, N-terminal domain"/>
    <property type="match status" value="1"/>
</dbReference>
<accession>A0ABT3J9H2</accession>
<evidence type="ECO:0000313" key="6">
    <source>
        <dbReference type="Proteomes" id="UP001207582"/>
    </source>
</evidence>
<protein>
    <submittedName>
        <fullName evidence="5">Mandelate racemase/muconate lactonizing enzyme family protein</fullName>
    </submittedName>
</protein>
<gene>
    <name evidence="5" type="ORF">OM960_22700</name>
</gene>
<dbReference type="Gene3D" id="3.20.20.120">
    <property type="entry name" value="Enolase-like C-terminal domain"/>
    <property type="match status" value="1"/>
</dbReference>
<sequence length="372" mass="40471">MRIDRITLFSVPIDVGMELTRYVASQSIDPALDVLVVKIETSTGLVGWGEVCSAPPYYLPELSAGAREGIRHVAPVVLGRDPRQVAAILAGIAAALRGHGNAKTALEMALWDLCAKAHGLPLVDLWGGRVAESLPVLSVIRIGSREETLAAFETERAKGYSRFQIKVGAGEPHEDITTIRMVEEMALPHERIWYDPNRAWLVDDAIRVISAVRDLNPMIENPCESYEECRTVARRTGCRIMLDEVIDGPQRFLQAVQEQVLDVASLKTSCVGGIEATRQVMGLAKVTGVPVRIEDYYGTGILLACVTHMGHTLPRNLNFGLYDFVSVDLPMVRSPLPVTNGEVRLPDDCGPGLGVEVNEEILGAPVAEMAAT</sequence>
<dbReference type="SUPFAM" id="SSF51604">
    <property type="entry name" value="Enolase C-terminal domain-like"/>
    <property type="match status" value="1"/>
</dbReference>
<evidence type="ECO:0000259" key="4">
    <source>
        <dbReference type="SMART" id="SM00922"/>
    </source>
</evidence>
<organism evidence="5 6">
    <name type="scientific">Defluviimonas salinarum</name>
    <dbReference type="NCBI Taxonomy" id="2992147"/>
    <lineage>
        <taxon>Bacteria</taxon>
        <taxon>Pseudomonadati</taxon>
        <taxon>Pseudomonadota</taxon>
        <taxon>Alphaproteobacteria</taxon>
        <taxon>Rhodobacterales</taxon>
        <taxon>Paracoccaceae</taxon>
        <taxon>Albidovulum</taxon>
    </lineage>
</organism>
<dbReference type="Proteomes" id="UP001207582">
    <property type="component" value="Unassembled WGS sequence"/>
</dbReference>
<dbReference type="SMART" id="SM00922">
    <property type="entry name" value="MR_MLE"/>
    <property type="match status" value="1"/>
</dbReference>
<reference evidence="5 6" key="1">
    <citation type="submission" date="2022-10" db="EMBL/GenBank/DDBJ databases">
        <title>Defluviimonas sp. CAU 1641 isolated from mud.</title>
        <authorList>
            <person name="Kim W."/>
        </authorList>
    </citation>
    <scope>NUCLEOTIDE SEQUENCE [LARGE SCALE GENOMIC DNA]</scope>
    <source>
        <strain evidence="5 6">CAU 1641</strain>
    </source>
</reference>
<proteinExistence type="inferred from homology"/>